<sequence>MVLFLNFNIDITMNNFNRKGLIINLSIFLILVLIINGLLFGFGWDTNPDAARLKEPYIDPSGTLIGSVWVVLTLILSLARWLTLEKLTIKQLELRRKITLLLILCISYPLYTLAISGLVGIYAGLLVNIIILSVIIYILIVNKSLVNRFGLLVLPVFFWVIFATTVILSELDIIF</sequence>
<evidence type="ECO:0000256" key="5">
    <source>
        <dbReference type="ARBA" id="ARBA00023136"/>
    </source>
</evidence>
<comment type="caution">
    <text evidence="7">The sequence shown here is derived from an EMBL/GenBank/DDBJ whole genome shotgun (WGS) entry which is preliminary data.</text>
</comment>
<evidence type="ECO:0000256" key="1">
    <source>
        <dbReference type="ARBA" id="ARBA00004141"/>
    </source>
</evidence>
<dbReference type="STRING" id="1826909.A5893_02415"/>
<evidence type="ECO:0000256" key="4">
    <source>
        <dbReference type="ARBA" id="ARBA00022989"/>
    </source>
</evidence>
<evidence type="ECO:0000313" key="8">
    <source>
        <dbReference type="Proteomes" id="UP000078459"/>
    </source>
</evidence>
<dbReference type="EMBL" id="LWHJ01000011">
    <property type="protein sequence ID" value="OAQ41994.1"/>
    <property type="molecule type" value="Genomic_DNA"/>
</dbReference>
<keyword evidence="3 6" id="KW-0812">Transmembrane</keyword>
<dbReference type="Pfam" id="PF03073">
    <property type="entry name" value="TspO_MBR"/>
    <property type="match status" value="1"/>
</dbReference>
<evidence type="ECO:0000256" key="6">
    <source>
        <dbReference type="SAM" id="Phobius"/>
    </source>
</evidence>
<comment type="subcellular location">
    <subcellularLocation>
        <location evidence="1">Membrane</location>
        <topology evidence="1">Multi-pass membrane protein</topology>
    </subcellularLocation>
</comment>
<keyword evidence="8" id="KW-1185">Reference proteome</keyword>
<gene>
    <name evidence="7" type="ORF">A5893_02415</name>
</gene>
<protein>
    <recommendedName>
        <fullName evidence="9">TspO protein</fullName>
    </recommendedName>
</protein>
<feature type="transmembrane region" description="Helical" evidence="6">
    <location>
        <begin position="149"/>
        <end position="169"/>
    </location>
</feature>
<feature type="transmembrane region" description="Helical" evidence="6">
    <location>
        <begin position="94"/>
        <end position="115"/>
    </location>
</feature>
<reference evidence="7 8" key="2">
    <citation type="submission" date="2016-06" db="EMBL/GenBank/DDBJ databases">
        <title>Pedobacter psychrophilus sp. nov., isolated from Antarctic fragmentary rock.</title>
        <authorList>
            <person name="Svec P."/>
        </authorList>
    </citation>
    <scope>NUCLEOTIDE SEQUENCE [LARGE SCALE GENOMIC DNA]</scope>
    <source>
        <strain evidence="7 8">CCM 8644</strain>
    </source>
</reference>
<feature type="transmembrane region" description="Helical" evidence="6">
    <location>
        <begin position="21"/>
        <end position="44"/>
    </location>
</feature>
<comment type="similarity">
    <text evidence="2">Belongs to the TspO/BZRP family.</text>
</comment>
<dbReference type="AlphaFoldDB" id="A0A179DM59"/>
<dbReference type="Proteomes" id="UP000078459">
    <property type="component" value="Unassembled WGS sequence"/>
</dbReference>
<evidence type="ECO:0008006" key="9">
    <source>
        <dbReference type="Google" id="ProtNLM"/>
    </source>
</evidence>
<keyword evidence="4 6" id="KW-1133">Transmembrane helix</keyword>
<accession>A0A179DM59</accession>
<dbReference type="InterPro" id="IPR004307">
    <property type="entry name" value="TspO_MBR"/>
</dbReference>
<organism evidence="7 8">
    <name type="scientific">Pedobacter psychrophilus</name>
    <dbReference type="NCBI Taxonomy" id="1826909"/>
    <lineage>
        <taxon>Bacteria</taxon>
        <taxon>Pseudomonadati</taxon>
        <taxon>Bacteroidota</taxon>
        <taxon>Sphingobacteriia</taxon>
        <taxon>Sphingobacteriales</taxon>
        <taxon>Sphingobacteriaceae</taxon>
        <taxon>Pedobacter</taxon>
    </lineage>
</organism>
<evidence type="ECO:0000256" key="3">
    <source>
        <dbReference type="ARBA" id="ARBA00022692"/>
    </source>
</evidence>
<name>A0A179DM59_9SPHI</name>
<feature type="transmembrane region" description="Helical" evidence="6">
    <location>
        <begin position="121"/>
        <end position="142"/>
    </location>
</feature>
<reference evidence="7 8" key="1">
    <citation type="submission" date="2016-04" db="EMBL/GenBank/DDBJ databases">
        <authorList>
            <person name="Evans L.H."/>
            <person name="Alamgir A."/>
            <person name="Owens N."/>
            <person name="Weber N.D."/>
            <person name="Virtaneva K."/>
            <person name="Barbian K."/>
            <person name="Babar A."/>
            <person name="Rosenke K."/>
        </authorList>
    </citation>
    <scope>NUCLEOTIDE SEQUENCE [LARGE SCALE GENOMIC DNA]</scope>
    <source>
        <strain evidence="7 8">CCM 8644</strain>
    </source>
</reference>
<evidence type="ECO:0000313" key="7">
    <source>
        <dbReference type="EMBL" id="OAQ41994.1"/>
    </source>
</evidence>
<dbReference type="InterPro" id="IPR038330">
    <property type="entry name" value="TspO/MBR-related_sf"/>
</dbReference>
<dbReference type="Gene3D" id="1.20.1260.100">
    <property type="entry name" value="TspO/MBR protein"/>
    <property type="match status" value="1"/>
</dbReference>
<keyword evidence="5 6" id="KW-0472">Membrane</keyword>
<dbReference type="GO" id="GO:0016020">
    <property type="term" value="C:membrane"/>
    <property type="evidence" value="ECO:0007669"/>
    <property type="project" value="UniProtKB-SubCell"/>
</dbReference>
<evidence type="ECO:0000256" key="2">
    <source>
        <dbReference type="ARBA" id="ARBA00007524"/>
    </source>
</evidence>
<feature type="transmembrane region" description="Helical" evidence="6">
    <location>
        <begin position="64"/>
        <end position="82"/>
    </location>
</feature>
<proteinExistence type="inferred from homology"/>